<name>A0AAD9GP87_9STRA</name>
<dbReference type="AlphaFoldDB" id="A0AAD9GP87"/>
<protein>
    <submittedName>
        <fullName evidence="1">Uncharacterized protein</fullName>
    </submittedName>
</protein>
<organism evidence="1 2">
    <name type="scientific">Phytophthora citrophthora</name>
    <dbReference type="NCBI Taxonomy" id="4793"/>
    <lineage>
        <taxon>Eukaryota</taxon>
        <taxon>Sar</taxon>
        <taxon>Stramenopiles</taxon>
        <taxon>Oomycota</taxon>
        <taxon>Peronosporomycetes</taxon>
        <taxon>Peronosporales</taxon>
        <taxon>Peronosporaceae</taxon>
        <taxon>Phytophthora</taxon>
    </lineage>
</organism>
<reference evidence="1" key="1">
    <citation type="submission" date="2023-08" db="EMBL/GenBank/DDBJ databases">
        <title>Reference Genome Resource for the Citrus Pathogen Phytophthora citrophthora.</title>
        <authorList>
            <person name="Moller H."/>
            <person name="Coetzee B."/>
            <person name="Rose L.J."/>
            <person name="Van Niekerk J.M."/>
        </authorList>
    </citation>
    <scope>NUCLEOTIDE SEQUENCE</scope>
    <source>
        <strain evidence="1">STE-U-9442</strain>
    </source>
</reference>
<sequence length="722" mass="80799">MTFSLLEMTELVAKYVADASWTDVKPCSLIRSAPGAASYHWPLSSTESWVHLGVVPIRRLNDLLDPVSHPSLSEQLHARRALLEIICQLSATPSYQWEENFESLWWPMVLRPTDFKNERYLETVNDIGSKPKFALSPAAVTLEGVEFLFQFLQMDPSELLTEEDRQLVTSLKMSTSKRERQSVEICLKLANRVMHTPILRAMVDGLREYWAKVPSGVNNGNEYPAIELKITEIWLQTNRFLNVSEDLELLAQMVTLPSSSLHTLMLKGAYVNLQSRSGLRSFQSFSRQVLAQSSPLRMLDLSQVTMDVSCVAALCSALRYPSHLQKLYIGHTLRGAHANYRLVWAWIFLVVFHPDSSCELQHLDVSGWNLHSDVLETLMPMFETAHPGRIVVMLLIGSIPQGEGCEECPLPPNERLFVRLLNGAQAWTSSGHSAAWPQQLPDTLPDDLEFEVMVRLVDWLCILIPGYGFGWVARSAVRYEVSKPSSVATNSGVRVRDCLQSLVCRELKREGCLGLLRLIGRSLTSLDAHWCDLQSGDLDTILHLCPNLSTLNVTKNATDLSSLLLAYQTGRCRIANLGLLVGNASIAPDLQALLLHPNAKCLENLQLNVESLDADSDKSERIWTEVARTLSQNSTLRRLHLELSLADADRDLCKVIELLLKSLHGQVLGYYTPRRLKVAFLSIVEATSSSTSSVSSLDHMALSNIFSFASTSTIRRQVSVRL</sequence>
<dbReference type="Gene3D" id="3.80.10.10">
    <property type="entry name" value="Ribonuclease Inhibitor"/>
    <property type="match status" value="1"/>
</dbReference>
<dbReference type="Proteomes" id="UP001259832">
    <property type="component" value="Unassembled WGS sequence"/>
</dbReference>
<evidence type="ECO:0000313" key="1">
    <source>
        <dbReference type="EMBL" id="KAK1942212.1"/>
    </source>
</evidence>
<proteinExistence type="predicted"/>
<evidence type="ECO:0000313" key="2">
    <source>
        <dbReference type="Proteomes" id="UP001259832"/>
    </source>
</evidence>
<dbReference type="EMBL" id="JASMQC010000010">
    <property type="protein sequence ID" value="KAK1942212.1"/>
    <property type="molecule type" value="Genomic_DNA"/>
</dbReference>
<dbReference type="InterPro" id="IPR032675">
    <property type="entry name" value="LRR_dom_sf"/>
</dbReference>
<gene>
    <name evidence="1" type="ORF">P3T76_006534</name>
</gene>
<accession>A0AAD9GP87</accession>
<dbReference type="SUPFAM" id="SSF52047">
    <property type="entry name" value="RNI-like"/>
    <property type="match status" value="1"/>
</dbReference>
<comment type="caution">
    <text evidence="1">The sequence shown here is derived from an EMBL/GenBank/DDBJ whole genome shotgun (WGS) entry which is preliminary data.</text>
</comment>
<keyword evidence="2" id="KW-1185">Reference proteome</keyword>